<evidence type="ECO:0000313" key="3">
    <source>
        <dbReference type="Proteomes" id="UP001499987"/>
    </source>
</evidence>
<dbReference type="InterPro" id="IPR035897">
    <property type="entry name" value="Toll_tir_struct_dom_sf"/>
</dbReference>
<dbReference type="NCBIfam" id="NF040588">
    <property type="entry name" value="FxsC_Nterm"/>
    <property type="match status" value="1"/>
</dbReference>
<dbReference type="InterPro" id="IPR047603">
    <property type="entry name" value="FxsC_N"/>
</dbReference>
<accession>A0ABN1TCU8</accession>
<organism evidence="2 3">
    <name type="scientific">Kitasatospora arboriphila</name>
    <dbReference type="NCBI Taxonomy" id="258052"/>
    <lineage>
        <taxon>Bacteria</taxon>
        <taxon>Bacillati</taxon>
        <taxon>Actinomycetota</taxon>
        <taxon>Actinomycetes</taxon>
        <taxon>Kitasatosporales</taxon>
        <taxon>Streptomycetaceae</taxon>
        <taxon>Kitasatospora</taxon>
    </lineage>
</organism>
<dbReference type="NCBIfam" id="NF041121">
    <property type="entry name" value="SAV_2336_NTERM"/>
    <property type="match status" value="1"/>
</dbReference>
<evidence type="ECO:0008006" key="4">
    <source>
        <dbReference type="Google" id="ProtNLM"/>
    </source>
</evidence>
<feature type="compositionally biased region" description="Low complexity" evidence="1">
    <location>
        <begin position="90"/>
        <end position="99"/>
    </location>
</feature>
<name>A0ABN1TCU8_9ACTN</name>
<evidence type="ECO:0000256" key="1">
    <source>
        <dbReference type="SAM" id="MobiDB-lite"/>
    </source>
</evidence>
<feature type="compositionally biased region" description="Pro residues" evidence="1">
    <location>
        <begin position="550"/>
        <end position="561"/>
    </location>
</feature>
<dbReference type="EMBL" id="BAAALD010000009">
    <property type="protein sequence ID" value="GAA1075196.1"/>
    <property type="molecule type" value="Genomic_DNA"/>
</dbReference>
<feature type="region of interest" description="Disordered" evidence="1">
    <location>
        <begin position="786"/>
        <end position="811"/>
    </location>
</feature>
<evidence type="ECO:0000313" key="2">
    <source>
        <dbReference type="EMBL" id="GAA1075196.1"/>
    </source>
</evidence>
<dbReference type="InterPro" id="IPR047738">
    <property type="entry name" value="SAV_2336-like_N"/>
</dbReference>
<feature type="region of interest" description="Disordered" evidence="1">
    <location>
        <begin position="39"/>
        <end position="112"/>
    </location>
</feature>
<gene>
    <name evidence="2" type="ORF">GCM10009663_15370</name>
</gene>
<reference evidence="2 3" key="1">
    <citation type="journal article" date="2019" name="Int. J. Syst. Evol. Microbiol.">
        <title>The Global Catalogue of Microorganisms (GCM) 10K type strain sequencing project: providing services to taxonomists for standard genome sequencing and annotation.</title>
        <authorList>
            <consortium name="The Broad Institute Genomics Platform"/>
            <consortium name="The Broad Institute Genome Sequencing Center for Infectious Disease"/>
            <person name="Wu L."/>
            <person name="Ma J."/>
        </authorList>
    </citation>
    <scope>NUCLEOTIDE SEQUENCE [LARGE SCALE GENOMIC DNA]</scope>
    <source>
        <strain evidence="2 3">JCM 13002</strain>
    </source>
</reference>
<dbReference type="Gene3D" id="3.40.50.10140">
    <property type="entry name" value="Toll/interleukin-1 receptor homology (TIR) domain"/>
    <property type="match status" value="1"/>
</dbReference>
<proteinExistence type="predicted"/>
<keyword evidence="3" id="KW-1185">Reference proteome</keyword>
<dbReference type="RefSeq" id="WP_344622726.1">
    <property type="nucleotide sequence ID" value="NZ_BAAALD010000009.1"/>
</dbReference>
<sequence>MSSDPAALDRLTDLLAELGLSPRAPVELAELLWLAARGTEGGTGQDTAGRAAPRTDRPAAGTPGGHRPRHRTEHTPGPDGTGPRTALHLPAPDRGGRPAPAVPAPTPDAPMLARPLPLQRALRPLKRLVPDERRRLLDEQATADRIAEALREPGPVQWLPVLRPSTERWLDLHLVLDLGPTMTLWRPLARELRTLFQQTGAFRQVCSGRLLPDGRLAHRRIAEGRSAVLVISDCMGPQWRSGPAGDRWHRTLHALARRLPVAVVQPLPERLWPLTAVPAVPGVFTATEAGAPDAAYTFAPFTDAPPGRGAPAVPVLEPGPEWLANWAQLVGSPTGGQVVGAALMVGAATNSAGRAVEAGPDPEELTAEELVVRFRATASREAFTLAGMTALTTPALPVMRLLQQVGLARPQPQHLAEVVVSGLLREQQGRPGYFAFRPGVRELLLHTLPRSTAHHALELLIRVGGRIGDAGRTGAGTFPAWVETAGGGTLTLLDTRPFALVSPEAARLLGVTGAPVFTLAGPVAGTHPADTASGAQQEQAAARPVEEDAPPVPLPPEPAALPDPERSRAVLLLTTSRGAPGEVLEEQEYTALRDLAALAEALVDPALVGLDRRHIWLGEDDPDGFQRALQRAVQEAEDTLVVHVGGPLGPGDELGVAVGAGRWGGVHRPGLDWQAVVETVAAGRAARRLLILDGSRSVPPEPAAGGPVAVDPGSFQVVNLRHPVDRSVAGRLAAAIRTGDPDGAPQLTVHHLLEIALQSTPPAPPVTRIWPPRDGRPLVLARNAQLHGGPVESRTPSHSGTHRKEPAGPEAPRPYFFLSHPGGPGGRTVDRLFQDLCEEVLQLTDLPSAVPPGFVDRSPELDSWSRWQITEALATCRVFVPLYSPRYFASERCGREWYGFARRAARAADRSAVQASGIVPVIWLPVASAEQPAAARQLRFNHRSLGPEYQSEGLYALARAAGRRELYELAVHRLATRIVQVAHETRIPPGRPLNWDGLENAFLRSPRPGG</sequence>
<protein>
    <recommendedName>
        <fullName evidence="4">TIR domain-containing protein</fullName>
    </recommendedName>
</protein>
<comment type="caution">
    <text evidence="2">The sequence shown here is derived from an EMBL/GenBank/DDBJ whole genome shotgun (WGS) entry which is preliminary data.</text>
</comment>
<feature type="region of interest" description="Disordered" evidence="1">
    <location>
        <begin position="525"/>
        <end position="563"/>
    </location>
</feature>
<dbReference type="Proteomes" id="UP001499987">
    <property type="component" value="Unassembled WGS sequence"/>
</dbReference>